<dbReference type="InterPro" id="IPR013563">
    <property type="entry name" value="Oligopep_ABC_C"/>
</dbReference>
<evidence type="ECO:0000259" key="10">
    <source>
        <dbReference type="PROSITE" id="PS50893"/>
    </source>
</evidence>
<dbReference type="InterPro" id="IPR050388">
    <property type="entry name" value="ABC_Ni/Peptide_Import"/>
</dbReference>
<keyword evidence="5" id="KW-0997">Cell inner membrane</keyword>
<keyword evidence="4" id="KW-1003">Cell membrane</keyword>
<comment type="caution">
    <text evidence="11">The sequence shown here is derived from an EMBL/GenBank/DDBJ whole genome shotgun (WGS) entry which is preliminary data.</text>
</comment>
<keyword evidence="9" id="KW-0472">Membrane</keyword>
<dbReference type="GO" id="GO:0005886">
    <property type="term" value="C:plasma membrane"/>
    <property type="evidence" value="ECO:0007669"/>
    <property type="project" value="UniProtKB-SubCell"/>
</dbReference>
<feature type="domain" description="ABC transporter" evidence="10">
    <location>
        <begin position="281"/>
        <end position="521"/>
    </location>
</feature>
<evidence type="ECO:0000256" key="1">
    <source>
        <dbReference type="ARBA" id="ARBA00004417"/>
    </source>
</evidence>
<feature type="domain" description="ABC transporter" evidence="10">
    <location>
        <begin position="9"/>
        <end position="259"/>
    </location>
</feature>
<evidence type="ECO:0000313" key="12">
    <source>
        <dbReference type="Proteomes" id="UP000664096"/>
    </source>
</evidence>
<dbReference type="SUPFAM" id="SSF52540">
    <property type="entry name" value="P-loop containing nucleoside triphosphate hydrolases"/>
    <property type="match status" value="2"/>
</dbReference>
<dbReference type="GO" id="GO:0015833">
    <property type="term" value="P:peptide transport"/>
    <property type="evidence" value="ECO:0007669"/>
    <property type="project" value="InterPro"/>
</dbReference>
<dbReference type="PROSITE" id="PS00211">
    <property type="entry name" value="ABC_TRANSPORTER_1"/>
    <property type="match status" value="1"/>
</dbReference>
<dbReference type="PROSITE" id="PS50893">
    <property type="entry name" value="ABC_TRANSPORTER_2"/>
    <property type="match status" value="2"/>
</dbReference>
<evidence type="ECO:0000256" key="4">
    <source>
        <dbReference type="ARBA" id="ARBA00022475"/>
    </source>
</evidence>
<dbReference type="FunFam" id="3.40.50.300:FF:002585">
    <property type="entry name" value="Glutathione import ATP-binding protein GsiA"/>
    <property type="match status" value="1"/>
</dbReference>
<dbReference type="Pfam" id="PF00005">
    <property type="entry name" value="ABC_tran"/>
    <property type="match status" value="2"/>
</dbReference>
<evidence type="ECO:0000256" key="8">
    <source>
        <dbReference type="ARBA" id="ARBA00022967"/>
    </source>
</evidence>
<accession>A0A939EGZ0</accession>
<dbReference type="InterPro" id="IPR017871">
    <property type="entry name" value="ABC_transporter-like_CS"/>
</dbReference>
<protein>
    <submittedName>
        <fullName evidence="11">ABC transporter ATP-binding protein</fullName>
    </submittedName>
</protein>
<evidence type="ECO:0000256" key="5">
    <source>
        <dbReference type="ARBA" id="ARBA00022519"/>
    </source>
</evidence>
<sequence length="550" mass="60816">MVPRKDVLLRITDLRIEGYSDEQWNEIVHGVSLTLHKGEVLGLIGESGAGKSTIGLAAMGFARDGCRISGGSIEFDGMELTTTPQSDLRALRGSRIAYVAQSAASSFNPAHRIIDQHTEAPIQYRIQKRVEAQEDAMQLYERLRLPNPGEIGFRYPHQVSGGQLQRAMTAMAMACRPDLIIFDEPTTALDVTTQIEVLAAIRDIVDQFNTAAIYITHDLAVVAQMADTIKVLLKGEEVEEAPTEEMLDTPKEDYTKSLWAVRSFKRPQKQRPSDPDTLPIVSVQGIDASYGKTRVLEDVSFDIYPGMTVAVVGESGSGKSTTARCITGLLPPDKGQILFNGEPLPPRYQDRTKEQLRQVQMIYQMADTALNPKIRICDIIGRPAQFYGGLQGTALKSRVDELLDLIELEPSQFYNRLPTELSGGQKQRVGIARALAANPAFIICDEVTSALDQLVAEGILKLLDRLQQEFNLAYMFITHDLATVRSIADEVVVMQKGKVVEQGPKDVMFKPPHHPYTDLLLSSVPEMDPNWLTTLLEERGTDQIGEAADV</sequence>
<dbReference type="Pfam" id="PF08352">
    <property type="entry name" value="oligo_HPY"/>
    <property type="match status" value="1"/>
</dbReference>
<keyword evidence="8" id="KW-1278">Translocase</keyword>
<comment type="similarity">
    <text evidence="2">Belongs to the ABC transporter superfamily.</text>
</comment>
<dbReference type="SMART" id="SM00382">
    <property type="entry name" value="AAA"/>
    <property type="match status" value="2"/>
</dbReference>
<evidence type="ECO:0000256" key="3">
    <source>
        <dbReference type="ARBA" id="ARBA00022448"/>
    </source>
</evidence>
<dbReference type="RefSeq" id="WP_207142788.1">
    <property type="nucleotide sequence ID" value="NZ_JAEKJZ010000005.1"/>
</dbReference>
<dbReference type="Proteomes" id="UP000664096">
    <property type="component" value="Unassembled WGS sequence"/>
</dbReference>
<gene>
    <name evidence="11" type="ORF">JF539_21525</name>
</gene>
<keyword evidence="3" id="KW-0813">Transport</keyword>
<dbReference type="InterPro" id="IPR003593">
    <property type="entry name" value="AAA+_ATPase"/>
</dbReference>
<organism evidence="11 12">
    <name type="scientific">Roseibium aggregatum</name>
    <dbReference type="NCBI Taxonomy" id="187304"/>
    <lineage>
        <taxon>Bacteria</taxon>
        <taxon>Pseudomonadati</taxon>
        <taxon>Pseudomonadota</taxon>
        <taxon>Alphaproteobacteria</taxon>
        <taxon>Hyphomicrobiales</taxon>
        <taxon>Stappiaceae</taxon>
        <taxon>Roseibium</taxon>
    </lineage>
</organism>
<dbReference type="GO" id="GO:0005524">
    <property type="term" value="F:ATP binding"/>
    <property type="evidence" value="ECO:0007669"/>
    <property type="project" value="UniProtKB-KW"/>
</dbReference>
<evidence type="ECO:0000256" key="2">
    <source>
        <dbReference type="ARBA" id="ARBA00005417"/>
    </source>
</evidence>
<evidence type="ECO:0000256" key="7">
    <source>
        <dbReference type="ARBA" id="ARBA00022840"/>
    </source>
</evidence>
<dbReference type="EMBL" id="JAEKJZ010000005">
    <property type="protein sequence ID" value="MBN9672950.1"/>
    <property type="molecule type" value="Genomic_DNA"/>
</dbReference>
<dbReference type="CDD" id="cd03257">
    <property type="entry name" value="ABC_NikE_OppD_transporters"/>
    <property type="match status" value="2"/>
</dbReference>
<dbReference type="GO" id="GO:0016887">
    <property type="term" value="F:ATP hydrolysis activity"/>
    <property type="evidence" value="ECO:0007669"/>
    <property type="project" value="InterPro"/>
</dbReference>
<comment type="subcellular location">
    <subcellularLocation>
        <location evidence="1">Cell inner membrane</location>
        <topology evidence="1">Peripheral membrane protein</topology>
    </subcellularLocation>
</comment>
<dbReference type="AlphaFoldDB" id="A0A939EGZ0"/>
<dbReference type="PANTHER" id="PTHR43297:SF14">
    <property type="entry name" value="ATPASE AAA-TYPE CORE DOMAIN-CONTAINING PROTEIN"/>
    <property type="match status" value="1"/>
</dbReference>
<dbReference type="InterPro" id="IPR027417">
    <property type="entry name" value="P-loop_NTPase"/>
</dbReference>
<dbReference type="PANTHER" id="PTHR43297">
    <property type="entry name" value="OLIGOPEPTIDE TRANSPORT ATP-BINDING PROTEIN APPD"/>
    <property type="match status" value="1"/>
</dbReference>
<reference evidence="11" key="1">
    <citation type="submission" date="2020-12" db="EMBL/GenBank/DDBJ databases">
        <title>Oil enriched cultivation method for isolating marine PHA-producing bacteria.</title>
        <authorList>
            <person name="Zheng W."/>
            <person name="Yu S."/>
            <person name="Huang Y."/>
        </authorList>
    </citation>
    <scope>NUCLEOTIDE SEQUENCE</scope>
    <source>
        <strain evidence="11">SY-2-12</strain>
    </source>
</reference>
<evidence type="ECO:0000313" key="11">
    <source>
        <dbReference type="EMBL" id="MBN9672950.1"/>
    </source>
</evidence>
<keyword evidence="7 11" id="KW-0067">ATP-binding</keyword>
<keyword evidence="6" id="KW-0547">Nucleotide-binding</keyword>
<dbReference type="Gene3D" id="3.40.50.300">
    <property type="entry name" value="P-loop containing nucleotide triphosphate hydrolases"/>
    <property type="match status" value="2"/>
</dbReference>
<name>A0A939EGZ0_9HYPH</name>
<evidence type="ECO:0000256" key="9">
    <source>
        <dbReference type="ARBA" id="ARBA00023136"/>
    </source>
</evidence>
<proteinExistence type="inferred from homology"/>
<dbReference type="InterPro" id="IPR003439">
    <property type="entry name" value="ABC_transporter-like_ATP-bd"/>
</dbReference>
<evidence type="ECO:0000256" key="6">
    <source>
        <dbReference type="ARBA" id="ARBA00022741"/>
    </source>
</evidence>